<dbReference type="InterPro" id="IPR044055">
    <property type="entry name" value="RibLong"/>
</dbReference>
<keyword evidence="6" id="KW-1185">Reference proteome</keyword>
<dbReference type="Pfam" id="PF18957">
    <property type="entry name" value="RibLong"/>
    <property type="match status" value="5"/>
</dbReference>
<dbReference type="EMBL" id="CP050804">
    <property type="protein sequence ID" value="QJC22249.1"/>
    <property type="molecule type" value="Genomic_DNA"/>
</dbReference>
<feature type="domain" description="Long Rib" evidence="4">
    <location>
        <begin position="263"/>
        <end position="331"/>
    </location>
</feature>
<accession>A0A6H2EMF1</accession>
<dbReference type="KEGG" id="arca:HC352_06825"/>
<keyword evidence="2" id="KW-1133">Transmembrane helix</keyword>
<sequence>MTIKRTHRVSVFLTATALVLMGFGSGLFTPLFAHADTEQNTGITVNFDFTTLEGKTNFADHVWVYQWSNPSGTPNTAHKIDPAQKSVTFEPLNNEPTAHFIVFIGDYDNTGIKVWDLWNERGSQAQTADITAKPGQSYLVKYDQLRKSTTPQPAKMSELYTPLFTGGEIERGKTLTLDSPRFTDIYNAPATPSTKKYAVQGNEKLQATINDAGVLLVTPKYDAPLGKSKLQVTVTYTDGSTDTMPVNIDVKEAPIMDLTYTPQSITVHQGETATLNPKLVGDNALVPAGTVYAFKTLPHASLSINPNTGVITVAPENDAQTGTYELHVNATNQGVLIAQGDATVTIVAKETPNSPSTAWDFSYEDLTVTQKEAQNVNVAATLFGKDSSLPHSITFDKGNDMHEWVTVDSQTGTVTAKPDEFVAAQTYTFHVTVNHLDGTTTSVPVTITVTKAPDIDLDTTAWDFSYEDLTVTQKEAQSVNVAATLFGKDSSLPHSITFDKGNDMHEWVTVDSQTGTVTAKPDEFVAAQTYTFHVTVNHLDGTTTSVPVTITVTKAENSPELDSHLWKLSYADVEVQQLKSSTTALTSTLFDKERALPHGVTFAEGENMPSWITVDAKTGSVTAKPSEFVELKDYVTYVVVTHLDGKTENVDIKITVTQADPETTYPLTPLKPGKHTIPALELTPAQPQAEKPQAEKPQAPKPVETPSTGLAKTGLDLAAFTGLALISMLAGAAMARRRNA</sequence>
<name>A0A6H2EMF1_9ACTO</name>
<feature type="region of interest" description="Disordered" evidence="1">
    <location>
        <begin position="684"/>
        <end position="709"/>
    </location>
</feature>
<evidence type="ECO:0000256" key="1">
    <source>
        <dbReference type="SAM" id="MobiDB-lite"/>
    </source>
</evidence>
<feature type="chain" id="PRO_5026160852" description="Long Rib domain-containing protein" evidence="3">
    <location>
        <begin position="36"/>
        <end position="740"/>
    </location>
</feature>
<dbReference type="Gene3D" id="2.60.40.60">
    <property type="entry name" value="Cadherins"/>
    <property type="match status" value="1"/>
</dbReference>
<proteinExistence type="predicted"/>
<feature type="domain" description="Long Rib" evidence="4">
    <location>
        <begin position="158"/>
        <end position="251"/>
    </location>
</feature>
<protein>
    <recommendedName>
        <fullName evidence="4">Long Rib domain-containing protein</fullName>
    </recommendedName>
</protein>
<dbReference type="SUPFAM" id="SSF49313">
    <property type="entry name" value="Cadherin-like"/>
    <property type="match status" value="2"/>
</dbReference>
<evidence type="ECO:0000313" key="5">
    <source>
        <dbReference type="EMBL" id="QJC22249.1"/>
    </source>
</evidence>
<organism evidence="5 6">
    <name type="scientific">Arcanobacterium buesumense</name>
    <dbReference type="NCBI Taxonomy" id="2722751"/>
    <lineage>
        <taxon>Bacteria</taxon>
        <taxon>Bacillati</taxon>
        <taxon>Actinomycetota</taxon>
        <taxon>Actinomycetes</taxon>
        <taxon>Actinomycetales</taxon>
        <taxon>Actinomycetaceae</taxon>
        <taxon>Arcanobacterium</taxon>
    </lineage>
</organism>
<feature type="domain" description="Long Rib" evidence="4">
    <location>
        <begin position="569"/>
        <end position="657"/>
    </location>
</feature>
<evidence type="ECO:0000256" key="3">
    <source>
        <dbReference type="SAM" id="SignalP"/>
    </source>
</evidence>
<feature type="domain" description="Long Rib" evidence="4">
    <location>
        <begin position="362"/>
        <end position="450"/>
    </location>
</feature>
<dbReference type="InterPro" id="IPR015919">
    <property type="entry name" value="Cadherin-like_sf"/>
</dbReference>
<dbReference type="AlphaFoldDB" id="A0A6H2EMF1"/>
<keyword evidence="2" id="KW-0812">Transmembrane</keyword>
<evidence type="ECO:0000313" key="6">
    <source>
        <dbReference type="Proteomes" id="UP000502298"/>
    </source>
</evidence>
<feature type="transmembrane region" description="Helical" evidence="2">
    <location>
        <begin position="717"/>
        <end position="735"/>
    </location>
</feature>
<keyword evidence="2" id="KW-0472">Membrane</keyword>
<evidence type="ECO:0000256" key="2">
    <source>
        <dbReference type="SAM" id="Phobius"/>
    </source>
</evidence>
<dbReference type="GO" id="GO:0016020">
    <property type="term" value="C:membrane"/>
    <property type="evidence" value="ECO:0007669"/>
    <property type="project" value="InterPro"/>
</dbReference>
<dbReference type="GO" id="GO:0005975">
    <property type="term" value="P:carbohydrate metabolic process"/>
    <property type="evidence" value="ECO:0007669"/>
    <property type="project" value="UniProtKB-ARBA"/>
</dbReference>
<feature type="compositionally biased region" description="Low complexity" evidence="1">
    <location>
        <begin position="684"/>
        <end position="697"/>
    </location>
</feature>
<evidence type="ECO:0000259" key="4">
    <source>
        <dbReference type="Pfam" id="PF18957"/>
    </source>
</evidence>
<dbReference type="NCBIfam" id="NF038186">
    <property type="entry name" value="YPDG_rpt"/>
    <property type="match status" value="1"/>
</dbReference>
<dbReference type="GO" id="GO:0005509">
    <property type="term" value="F:calcium ion binding"/>
    <property type="evidence" value="ECO:0007669"/>
    <property type="project" value="InterPro"/>
</dbReference>
<keyword evidence="3" id="KW-0732">Signal</keyword>
<feature type="signal peptide" evidence="3">
    <location>
        <begin position="1"/>
        <end position="35"/>
    </location>
</feature>
<dbReference type="InterPro" id="IPR013783">
    <property type="entry name" value="Ig-like_fold"/>
</dbReference>
<dbReference type="RefSeq" id="WP_168918180.1">
    <property type="nucleotide sequence ID" value="NZ_CP050804.1"/>
</dbReference>
<gene>
    <name evidence="5" type="ORF">HC352_06825</name>
</gene>
<dbReference type="Proteomes" id="UP000502298">
    <property type="component" value="Chromosome"/>
</dbReference>
<reference evidence="5 6" key="1">
    <citation type="submission" date="2020-03" db="EMBL/GenBank/DDBJ databases">
        <title>Complete genome of Arcanobacterium buesumensis sp. nov. strain 2701.</title>
        <authorList>
            <person name="Borowiak M."/>
            <person name="Alssahen M."/>
            <person name="Laemmler C."/>
            <person name="Malorny B."/>
            <person name="Hassan A."/>
            <person name="Prenger-Berninghoff E."/>
            <person name="Ploetz M."/>
            <person name="Abdulmawjood A."/>
        </authorList>
    </citation>
    <scope>NUCLEOTIDE SEQUENCE [LARGE SCALE GENOMIC DNA]</scope>
    <source>
        <strain evidence="5 6">2701</strain>
    </source>
</reference>
<feature type="domain" description="Long Rib" evidence="4">
    <location>
        <begin position="465"/>
        <end position="553"/>
    </location>
</feature>
<dbReference type="Gene3D" id="2.60.40.10">
    <property type="entry name" value="Immunoglobulins"/>
    <property type="match status" value="2"/>
</dbReference>
<dbReference type="CDD" id="cd11304">
    <property type="entry name" value="Cadherin_repeat"/>
    <property type="match status" value="1"/>
</dbReference>